<reference evidence="1" key="3">
    <citation type="journal article" date="2017" name="Nature">
        <title>Genome sequence of the progenitor of the wheat D genome Aegilops tauschii.</title>
        <authorList>
            <person name="Luo M.C."/>
            <person name="Gu Y.Q."/>
            <person name="Puiu D."/>
            <person name="Wang H."/>
            <person name="Twardziok S.O."/>
            <person name="Deal K.R."/>
            <person name="Huo N."/>
            <person name="Zhu T."/>
            <person name="Wang L."/>
            <person name="Wang Y."/>
            <person name="McGuire P.E."/>
            <person name="Liu S."/>
            <person name="Long H."/>
            <person name="Ramasamy R.K."/>
            <person name="Rodriguez J.C."/>
            <person name="Van S.L."/>
            <person name="Yuan L."/>
            <person name="Wang Z."/>
            <person name="Xia Z."/>
            <person name="Xiao L."/>
            <person name="Anderson O.D."/>
            <person name="Ouyang S."/>
            <person name="Liang Y."/>
            <person name="Zimin A.V."/>
            <person name="Pertea G."/>
            <person name="Qi P."/>
            <person name="Bennetzen J.L."/>
            <person name="Dai X."/>
            <person name="Dawson M.W."/>
            <person name="Muller H.G."/>
            <person name="Kugler K."/>
            <person name="Rivarola-Duarte L."/>
            <person name="Spannagl M."/>
            <person name="Mayer K.F.X."/>
            <person name="Lu F.H."/>
            <person name="Bevan M.W."/>
            <person name="Leroy P."/>
            <person name="Li P."/>
            <person name="You F.M."/>
            <person name="Sun Q."/>
            <person name="Liu Z."/>
            <person name="Lyons E."/>
            <person name="Wicker T."/>
            <person name="Salzberg S.L."/>
            <person name="Devos K.M."/>
            <person name="Dvorak J."/>
        </authorList>
    </citation>
    <scope>NUCLEOTIDE SEQUENCE [LARGE SCALE GENOMIC DNA]</scope>
    <source>
        <strain evidence="1">cv. AL8/78</strain>
    </source>
</reference>
<reference evidence="2" key="1">
    <citation type="journal article" date="2014" name="Science">
        <title>Ancient hybridizations among the ancestral genomes of bread wheat.</title>
        <authorList>
            <consortium name="International Wheat Genome Sequencing Consortium,"/>
            <person name="Marcussen T."/>
            <person name="Sandve S.R."/>
            <person name="Heier L."/>
            <person name="Spannagl M."/>
            <person name="Pfeifer M."/>
            <person name="Jakobsen K.S."/>
            <person name="Wulff B.B."/>
            <person name="Steuernagel B."/>
            <person name="Mayer K.F."/>
            <person name="Olsen O.A."/>
        </authorList>
    </citation>
    <scope>NUCLEOTIDE SEQUENCE [LARGE SCALE GENOMIC DNA]</scope>
    <source>
        <strain evidence="2">cv. AL8/78</strain>
    </source>
</reference>
<reference evidence="1" key="4">
    <citation type="submission" date="2019-03" db="UniProtKB">
        <authorList>
            <consortium name="EnsemblPlants"/>
        </authorList>
    </citation>
    <scope>IDENTIFICATION</scope>
</reference>
<dbReference type="PANTHER" id="PTHR33116">
    <property type="entry name" value="REVERSE TRANSCRIPTASE ZINC-BINDING DOMAIN-CONTAINING PROTEIN-RELATED-RELATED"/>
    <property type="match status" value="1"/>
</dbReference>
<dbReference type="Gramene" id="AET2Gv20884500.1">
    <property type="protein sequence ID" value="AET2Gv20884500.1"/>
    <property type="gene ID" value="AET2Gv20884500"/>
</dbReference>
<dbReference type="Proteomes" id="UP000015105">
    <property type="component" value="Chromosome 2D"/>
</dbReference>
<sequence length="92" mass="10555">MHHIYMFGDASSLRLNIGKSTVTPIRCDDINLQEILQNFGGQKTQFPIKYLGLPITLGRARLVHFQFILDRIRARLAGWKGRLMSFAGRRVL</sequence>
<organism evidence="1 2">
    <name type="scientific">Aegilops tauschii subsp. strangulata</name>
    <name type="common">Goatgrass</name>
    <dbReference type="NCBI Taxonomy" id="200361"/>
    <lineage>
        <taxon>Eukaryota</taxon>
        <taxon>Viridiplantae</taxon>
        <taxon>Streptophyta</taxon>
        <taxon>Embryophyta</taxon>
        <taxon>Tracheophyta</taxon>
        <taxon>Spermatophyta</taxon>
        <taxon>Magnoliopsida</taxon>
        <taxon>Liliopsida</taxon>
        <taxon>Poales</taxon>
        <taxon>Poaceae</taxon>
        <taxon>BOP clade</taxon>
        <taxon>Pooideae</taxon>
        <taxon>Triticodae</taxon>
        <taxon>Triticeae</taxon>
        <taxon>Triticinae</taxon>
        <taxon>Aegilops</taxon>
    </lineage>
</organism>
<reference evidence="1" key="5">
    <citation type="journal article" date="2021" name="G3 (Bethesda)">
        <title>Aegilops tauschii genome assembly Aet v5.0 features greater sequence contiguity and improved annotation.</title>
        <authorList>
            <person name="Wang L."/>
            <person name="Zhu T."/>
            <person name="Rodriguez J.C."/>
            <person name="Deal K.R."/>
            <person name="Dubcovsky J."/>
            <person name="McGuire P.E."/>
            <person name="Lux T."/>
            <person name="Spannagl M."/>
            <person name="Mayer K.F.X."/>
            <person name="Baldrich P."/>
            <person name="Meyers B.C."/>
            <person name="Huo N."/>
            <person name="Gu Y.Q."/>
            <person name="Zhou H."/>
            <person name="Devos K.M."/>
            <person name="Bennetzen J.L."/>
            <person name="Unver T."/>
            <person name="Budak H."/>
            <person name="Gulick P.J."/>
            <person name="Galiba G."/>
            <person name="Kalapos B."/>
            <person name="Nelson D.R."/>
            <person name="Li P."/>
            <person name="You F.M."/>
            <person name="Luo M.C."/>
            <person name="Dvorak J."/>
        </authorList>
    </citation>
    <scope>NUCLEOTIDE SEQUENCE [LARGE SCALE GENOMIC DNA]</scope>
    <source>
        <strain evidence="1">cv. AL8/78</strain>
    </source>
</reference>
<dbReference type="EnsemblPlants" id="AET2Gv20884500.1">
    <property type="protein sequence ID" value="AET2Gv20884500.1"/>
    <property type="gene ID" value="AET2Gv20884500"/>
</dbReference>
<reference evidence="2" key="2">
    <citation type="journal article" date="2017" name="Nat. Plants">
        <title>The Aegilops tauschii genome reveals multiple impacts of transposons.</title>
        <authorList>
            <person name="Zhao G."/>
            <person name="Zou C."/>
            <person name="Li K."/>
            <person name="Wang K."/>
            <person name="Li T."/>
            <person name="Gao L."/>
            <person name="Zhang X."/>
            <person name="Wang H."/>
            <person name="Yang Z."/>
            <person name="Liu X."/>
            <person name="Jiang W."/>
            <person name="Mao L."/>
            <person name="Kong X."/>
            <person name="Jiao Y."/>
            <person name="Jia J."/>
        </authorList>
    </citation>
    <scope>NUCLEOTIDE SEQUENCE [LARGE SCALE GENOMIC DNA]</scope>
    <source>
        <strain evidence="2">cv. AL8/78</strain>
    </source>
</reference>
<keyword evidence="2" id="KW-1185">Reference proteome</keyword>
<accession>A0A453CKY1</accession>
<evidence type="ECO:0000313" key="2">
    <source>
        <dbReference type="Proteomes" id="UP000015105"/>
    </source>
</evidence>
<evidence type="ECO:0000313" key="1">
    <source>
        <dbReference type="EnsemblPlants" id="AET2Gv20884500.1"/>
    </source>
</evidence>
<proteinExistence type="predicted"/>
<dbReference type="STRING" id="200361.A0A453CKY1"/>
<dbReference type="AlphaFoldDB" id="A0A453CKY1"/>
<name>A0A453CKY1_AEGTS</name>
<protein>
    <recommendedName>
        <fullName evidence="3">Reverse transcriptase domain-containing protein</fullName>
    </recommendedName>
</protein>
<evidence type="ECO:0008006" key="3">
    <source>
        <dbReference type="Google" id="ProtNLM"/>
    </source>
</evidence>
<dbReference type="PANTHER" id="PTHR33116:SF87">
    <property type="entry name" value="OS01G0158850 PROTEIN"/>
    <property type="match status" value="1"/>
</dbReference>